<feature type="binding site" evidence="12">
    <location>
        <position position="27"/>
    </location>
    <ligand>
        <name>Mg(2+)</name>
        <dbReference type="ChEBI" id="CHEBI:18420"/>
        <label>1</label>
    </ligand>
</feature>
<evidence type="ECO:0000256" key="5">
    <source>
        <dbReference type="ARBA" id="ARBA00022759"/>
    </source>
</evidence>
<gene>
    <name evidence="12" type="primary">ruvC</name>
    <name evidence="13" type="ORF">HMPREF9193_01355</name>
</gene>
<evidence type="ECO:0000256" key="8">
    <source>
        <dbReference type="ARBA" id="ARBA00022842"/>
    </source>
</evidence>
<dbReference type="SUPFAM" id="SSF53098">
    <property type="entry name" value="Ribonuclease H-like"/>
    <property type="match status" value="1"/>
</dbReference>
<keyword evidence="5 12" id="KW-0255">Endonuclease</keyword>
<accession>A0ABN0NY83</accession>
<dbReference type="InterPro" id="IPR002176">
    <property type="entry name" value="X-over_junc_endoDNase_RuvC"/>
</dbReference>
<keyword evidence="14" id="KW-1185">Reference proteome</keyword>
<protein>
    <recommendedName>
        <fullName evidence="12">Crossover junction endodeoxyribonuclease RuvC</fullName>
        <ecNumber evidence="12">3.1.21.10</ecNumber>
    </recommendedName>
    <alternativeName>
        <fullName evidence="12">Holliday junction nuclease RuvC</fullName>
    </alternativeName>
    <alternativeName>
        <fullName evidence="12">Holliday junction resolvase RuvC</fullName>
    </alternativeName>
</protein>
<keyword evidence="9 12" id="KW-0238">DNA-binding</keyword>
<keyword evidence="3 12" id="KW-0540">Nuclease</keyword>
<evidence type="ECO:0000256" key="4">
    <source>
        <dbReference type="ARBA" id="ARBA00022723"/>
    </source>
</evidence>
<keyword evidence="11 12" id="KW-0234">DNA repair</keyword>
<dbReference type="InterPro" id="IPR036397">
    <property type="entry name" value="RNaseH_sf"/>
</dbReference>
<keyword evidence="7 12" id="KW-0378">Hydrolase</keyword>
<comment type="function">
    <text evidence="12">The RuvA-RuvB-RuvC complex processes Holliday junction (HJ) DNA during genetic recombination and DNA repair. Endonuclease that resolves HJ intermediates. Cleaves cruciform DNA by making single-stranded nicks across the HJ at symmetrical positions within the homologous arms, yielding a 5'-phosphate and a 3'-hydroxyl group; requires a central core of homology in the junction. The consensus cleavage sequence is 5'-(A/T)TT(C/G)-3'. Cleavage occurs on the 3'-side of the TT dinucleotide at the point of strand exchange. HJ branch migration catalyzed by RuvA-RuvB allows RuvC to scan DNA until it finds its consensus sequence, where it cleaves and resolves the cruciform DNA.</text>
</comment>
<keyword evidence="6 12" id="KW-0227">DNA damage</keyword>
<dbReference type="PANTHER" id="PTHR30194:SF3">
    <property type="entry name" value="CROSSOVER JUNCTION ENDODEOXYRIBONUCLEASE RUVC"/>
    <property type="match status" value="1"/>
</dbReference>
<dbReference type="CDD" id="cd16962">
    <property type="entry name" value="RuvC"/>
    <property type="match status" value="1"/>
</dbReference>
<feature type="binding site" evidence="12">
    <location>
        <position position="87"/>
    </location>
    <ligand>
        <name>Mg(2+)</name>
        <dbReference type="ChEBI" id="CHEBI:18420"/>
        <label>2</label>
    </ligand>
</feature>
<dbReference type="Gene3D" id="3.30.420.10">
    <property type="entry name" value="Ribonuclease H-like superfamily/Ribonuclease H"/>
    <property type="match status" value="1"/>
</dbReference>
<reference evidence="13 14" key="1">
    <citation type="submission" date="2013-08" db="EMBL/GenBank/DDBJ databases">
        <authorList>
            <person name="Weinstock G."/>
            <person name="Sodergren E."/>
            <person name="Wylie T."/>
            <person name="Fulton L."/>
            <person name="Fulton R."/>
            <person name="Fronick C."/>
            <person name="O'Laughlin M."/>
            <person name="Godfrey J."/>
            <person name="Miner T."/>
            <person name="Herter B."/>
            <person name="Appelbaum E."/>
            <person name="Cordes M."/>
            <person name="Lek S."/>
            <person name="Wollam A."/>
            <person name="Pepin K.H."/>
            <person name="Palsikar V.B."/>
            <person name="Mitreva M."/>
            <person name="Wilson R.K."/>
        </authorList>
    </citation>
    <scope>NUCLEOTIDE SEQUENCE [LARGE SCALE GENOMIC DNA]</scope>
    <source>
        <strain evidence="13 14">ATCC 700332</strain>
    </source>
</reference>
<evidence type="ECO:0000256" key="3">
    <source>
        <dbReference type="ARBA" id="ARBA00022722"/>
    </source>
</evidence>
<dbReference type="NCBIfam" id="NF000711">
    <property type="entry name" value="PRK00039.2-1"/>
    <property type="match status" value="1"/>
</dbReference>
<comment type="cofactor">
    <cofactor evidence="12">
        <name>Mg(2+)</name>
        <dbReference type="ChEBI" id="CHEBI:18420"/>
    </cofactor>
    <text evidence="12">Binds 2 Mg(2+) ion per subunit.</text>
</comment>
<dbReference type="HAMAP" id="MF_00034">
    <property type="entry name" value="RuvC"/>
    <property type="match status" value="1"/>
</dbReference>
<evidence type="ECO:0000256" key="9">
    <source>
        <dbReference type="ARBA" id="ARBA00023125"/>
    </source>
</evidence>
<keyword evidence="2 12" id="KW-0963">Cytoplasm</keyword>
<feature type="active site" evidence="12">
    <location>
        <position position="87"/>
    </location>
</feature>
<keyword evidence="10 12" id="KW-0233">DNA recombination</keyword>
<keyword evidence="8 12" id="KW-0460">Magnesium</keyword>
<dbReference type="EC" id="3.1.21.10" evidence="12"/>
<feature type="active site" evidence="12">
    <location>
        <position position="160"/>
    </location>
</feature>
<dbReference type="PANTHER" id="PTHR30194">
    <property type="entry name" value="CROSSOVER JUNCTION ENDODEOXYRIBONUCLEASE RUVC"/>
    <property type="match status" value="1"/>
</dbReference>
<dbReference type="PRINTS" id="PR00696">
    <property type="entry name" value="RSOLVASERUVC"/>
</dbReference>
<dbReference type="Proteomes" id="UP000016649">
    <property type="component" value="Unassembled WGS sequence"/>
</dbReference>
<comment type="catalytic activity">
    <reaction evidence="12">
        <text>Endonucleolytic cleavage at a junction such as a reciprocal single-stranded crossover between two homologous DNA duplexes (Holliday junction).</text>
        <dbReference type="EC" id="3.1.21.10"/>
    </reaction>
</comment>
<evidence type="ECO:0000313" key="13">
    <source>
        <dbReference type="EMBL" id="ERJ92597.1"/>
    </source>
</evidence>
<name>A0ABN0NY83_TRELE</name>
<dbReference type="InterPro" id="IPR012337">
    <property type="entry name" value="RNaseH-like_sf"/>
</dbReference>
<evidence type="ECO:0000256" key="1">
    <source>
        <dbReference type="ARBA" id="ARBA00009518"/>
    </source>
</evidence>
<dbReference type="Pfam" id="PF02075">
    <property type="entry name" value="RuvC"/>
    <property type="match status" value="1"/>
</dbReference>
<comment type="similarity">
    <text evidence="1 12">Belongs to the RuvC family.</text>
</comment>
<evidence type="ECO:0000256" key="2">
    <source>
        <dbReference type="ARBA" id="ARBA00022490"/>
    </source>
</evidence>
<comment type="caution">
    <text evidence="13">The sequence shown here is derived from an EMBL/GenBank/DDBJ whole genome shotgun (WGS) entry which is preliminary data.</text>
</comment>
<evidence type="ECO:0000256" key="12">
    <source>
        <dbReference type="HAMAP-Rule" id="MF_00034"/>
    </source>
</evidence>
<evidence type="ECO:0000256" key="11">
    <source>
        <dbReference type="ARBA" id="ARBA00023204"/>
    </source>
</evidence>
<proteinExistence type="inferred from homology"/>
<feature type="binding site" evidence="12">
    <location>
        <position position="160"/>
    </location>
    <ligand>
        <name>Mg(2+)</name>
        <dbReference type="ChEBI" id="CHEBI:18420"/>
        <label>1</label>
    </ligand>
</feature>
<keyword evidence="4 12" id="KW-0479">Metal-binding</keyword>
<evidence type="ECO:0000256" key="6">
    <source>
        <dbReference type="ARBA" id="ARBA00022763"/>
    </source>
</evidence>
<comment type="subcellular location">
    <subcellularLocation>
        <location evidence="12">Cytoplasm</location>
    </subcellularLocation>
</comment>
<evidence type="ECO:0000256" key="10">
    <source>
        <dbReference type="ARBA" id="ARBA00023172"/>
    </source>
</evidence>
<organism evidence="13 14">
    <name type="scientific">Treponema lecithinolyticum ATCC 700332</name>
    <dbReference type="NCBI Taxonomy" id="1321815"/>
    <lineage>
        <taxon>Bacteria</taxon>
        <taxon>Pseudomonadati</taxon>
        <taxon>Spirochaetota</taxon>
        <taxon>Spirochaetia</taxon>
        <taxon>Spirochaetales</taxon>
        <taxon>Treponemataceae</taxon>
        <taxon>Treponema</taxon>
    </lineage>
</organism>
<evidence type="ECO:0000256" key="7">
    <source>
        <dbReference type="ARBA" id="ARBA00022801"/>
    </source>
</evidence>
<comment type="subunit">
    <text evidence="12">Homodimer which binds Holliday junction (HJ) DNA. The HJ becomes 2-fold symmetrical on binding to RuvC with unstacked arms; it has a different conformation from HJ DNA in complex with RuvA. In the full resolvosome a probable DNA-RuvA(4)-RuvB(12)-RuvC(2) complex forms which resolves the HJ.</text>
</comment>
<dbReference type="EMBL" id="AWVH01000033">
    <property type="protein sequence ID" value="ERJ92597.1"/>
    <property type="molecule type" value="Genomic_DNA"/>
</dbReference>
<feature type="active site" evidence="12">
    <location>
        <position position="27"/>
    </location>
</feature>
<sequence length="176" mass="19374">MTFAHKEAKGEKPVQRRQAVFRVLGIDPGLASTGWAVVDYIDSRYRAADWGVIETAKELERGERLSLIYGQLQNVLDTYKPHEASMETLYFAKNVTNALFVAEARGVLTLCLERNKVALAEYSPNGIKKSVSGTAKADKALVQKYVALLLGLKEIPRPDHAADALAAAITHIHSVR</sequence>
<evidence type="ECO:0000313" key="14">
    <source>
        <dbReference type="Proteomes" id="UP000016649"/>
    </source>
</evidence>